<comment type="subcellular location">
    <subcellularLocation>
        <location evidence="2">Cytoplasm</location>
    </subcellularLocation>
</comment>
<feature type="binding site" evidence="13">
    <location>
        <position position="311"/>
    </location>
    <ligand>
        <name>S-adenosyl-L-methionine</name>
        <dbReference type="ChEBI" id="CHEBI:59789"/>
    </ligand>
</feature>
<dbReference type="Gene3D" id="3.30.70.1170">
    <property type="entry name" value="Sun protein, domain 3"/>
    <property type="match status" value="1"/>
</dbReference>
<keyword evidence="7 13" id="KW-0808">Transferase</keyword>
<evidence type="ECO:0000256" key="5">
    <source>
        <dbReference type="ARBA" id="ARBA00022552"/>
    </source>
</evidence>
<dbReference type="EMBL" id="DVJK01000110">
    <property type="protein sequence ID" value="HIS66699.1"/>
    <property type="molecule type" value="Genomic_DNA"/>
</dbReference>
<dbReference type="GO" id="GO:0008649">
    <property type="term" value="F:rRNA methyltransferase activity"/>
    <property type="evidence" value="ECO:0007669"/>
    <property type="project" value="InterPro"/>
</dbReference>
<sequence length="429" mass="46673">MSPAREAALRAVTLVRKGKFMSEAVDEAVRAFKLDRRDAALCSRIVHEAVSNRGYICSVLESRSKLPMNRLEYVVYDILVIGAAQLLFMDRIPPSAAVNEAVELCRKYEGERATSYVNGVLRRVAENRGEPPEIFKTVSGAEYLGFRYTLSRWIAEDFVRRRGYEGAEALCRANNAEPPLTIQVNTLKTSSAELAGALRAAGIEAAPGLLPDSFDLPPSGLISALPGYDEGHFYVQDAAARLAVEAAAPEKGMSVLDACSAPGGKSFAAAIRMGGEGSILACDLKEKRLKRVAEGAKRLGLEGMIECRAMDARMPGEELQGRFDVVIADAPCSGFGVMRRKPEIRYKTDYETASLPAIQLAILSGLAPCVKPGGTLLYSTCTLLERENEDVARAFLAGNEGFTVTEQRTLWPDIDKTDGFFICRMVKSI</sequence>
<evidence type="ECO:0000313" key="16">
    <source>
        <dbReference type="Proteomes" id="UP000824001"/>
    </source>
</evidence>
<evidence type="ECO:0000313" key="15">
    <source>
        <dbReference type="EMBL" id="HIS66699.1"/>
    </source>
</evidence>
<proteinExistence type="inferred from homology"/>
<evidence type="ECO:0000256" key="8">
    <source>
        <dbReference type="ARBA" id="ARBA00022691"/>
    </source>
</evidence>
<evidence type="ECO:0000256" key="1">
    <source>
        <dbReference type="ARBA" id="ARBA00002724"/>
    </source>
</evidence>
<reference evidence="15" key="1">
    <citation type="submission" date="2020-10" db="EMBL/GenBank/DDBJ databases">
        <authorList>
            <person name="Gilroy R."/>
        </authorList>
    </citation>
    <scope>NUCLEOTIDE SEQUENCE</scope>
    <source>
        <strain evidence="15">ChiHjej10B9-9673</strain>
    </source>
</reference>
<evidence type="ECO:0000256" key="12">
    <source>
        <dbReference type="ARBA" id="ARBA00047283"/>
    </source>
</evidence>
<dbReference type="InterPro" id="IPR023267">
    <property type="entry name" value="RCMT"/>
</dbReference>
<comment type="catalytic activity">
    <reaction evidence="12">
        <text>cytidine(967) in 16S rRNA + S-adenosyl-L-methionine = 5-methylcytidine(967) in 16S rRNA + S-adenosyl-L-homocysteine + H(+)</text>
        <dbReference type="Rhea" id="RHEA:42748"/>
        <dbReference type="Rhea" id="RHEA-COMP:10219"/>
        <dbReference type="Rhea" id="RHEA-COMP:10220"/>
        <dbReference type="ChEBI" id="CHEBI:15378"/>
        <dbReference type="ChEBI" id="CHEBI:57856"/>
        <dbReference type="ChEBI" id="CHEBI:59789"/>
        <dbReference type="ChEBI" id="CHEBI:74483"/>
        <dbReference type="ChEBI" id="CHEBI:82748"/>
        <dbReference type="EC" id="2.1.1.176"/>
    </reaction>
</comment>
<dbReference type="GO" id="GO:0003723">
    <property type="term" value="F:RNA binding"/>
    <property type="evidence" value="ECO:0007669"/>
    <property type="project" value="UniProtKB-UniRule"/>
</dbReference>
<feature type="binding site" evidence="13">
    <location>
        <position position="329"/>
    </location>
    <ligand>
        <name>S-adenosyl-L-methionine</name>
        <dbReference type="ChEBI" id="CHEBI:59789"/>
    </ligand>
</feature>
<feature type="binding site" evidence="13">
    <location>
        <begin position="259"/>
        <end position="265"/>
    </location>
    <ligand>
        <name>S-adenosyl-L-methionine</name>
        <dbReference type="ChEBI" id="CHEBI:59789"/>
    </ligand>
</feature>
<evidence type="ECO:0000256" key="4">
    <source>
        <dbReference type="ARBA" id="ARBA00022490"/>
    </source>
</evidence>
<protein>
    <recommendedName>
        <fullName evidence="3">16S rRNA (cytosine(967)-C(5))-methyltransferase</fullName>
        <ecNumber evidence="3">2.1.1.176</ecNumber>
    </recommendedName>
    <alternativeName>
        <fullName evidence="10">16S rRNA m5C967 methyltransferase</fullName>
    </alternativeName>
    <alternativeName>
        <fullName evidence="11">rRNA (cytosine-C(5)-)-methyltransferase RsmB</fullName>
    </alternativeName>
</protein>
<comment type="caution">
    <text evidence="15">The sequence shown here is derived from an EMBL/GenBank/DDBJ whole genome shotgun (WGS) entry which is preliminary data.</text>
</comment>
<dbReference type="GO" id="GO:0005737">
    <property type="term" value="C:cytoplasm"/>
    <property type="evidence" value="ECO:0007669"/>
    <property type="project" value="UniProtKB-SubCell"/>
</dbReference>
<dbReference type="PANTHER" id="PTHR22807:SF53">
    <property type="entry name" value="RIBOSOMAL RNA SMALL SUBUNIT METHYLTRANSFERASE B-RELATED"/>
    <property type="match status" value="1"/>
</dbReference>
<dbReference type="Gene3D" id="3.40.50.150">
    <property type="entry name" value="Vaccinia Virus protein VP39"/>
    <property type="match status" value="1"/>
</dbReference>
<dbReference type="Pfam" id="PF01189">
    <property type="entry name" value="Methyltr_RsmB-F"/>
    <property type="match status" value="1"/>
</dbReference>
<evidence type="ECO:0000259" key="14">
    <source>
        <dbReference type="PROSITE" id="PS51686"/>
    </source>
</evidence>
<gene>
    <name evidence="15" type="primary">rsmB</name>
    <name evidence="15" type="ORF">IAC18_03950</name>
</gene>
<dbReference type="EC" id="2.1.1.176" evidence="3"/>
<keyword evidence="8 13" id="KW-0949">S-adenosyl-L-methionine</keyword>
<evidence type="ECO:0000256" key="3">
    <source>
        <dbReference type="ARBA" id="ARBA00012140"/>
    </source>
</evidence>
<comment type="function">
    <text evidence="1">Specifically methylates the cytosine at position 967 (m5C967) of 16S rRNA.</text>
</comment>
<dbReference type="InterPro" id="IPR054728">
    <property type="entry name" value="RsmB-like_ferredoxin"/>
</dbReference>
<evidence type="ECO:0000256" key="10">
    <source>
        <dbReference type="ARBA" id="ARBA00030399"/>
    </source>
</evidence>
<dbReference type="CDD" id="cd02440">
    <property type="entry name" value="AdoMet_MTases"/>
    <property type="match status" value="1"/>
</dbReference>
<dbReference type="InterPro" id="IPR004573">
    <property type="entry name" value="rRNA_ssu_MeTfrase_B"/>
</dbReference>
<accession>A0A9D1JVX3</accession>
<evidence type="ECO:0000256" key="2">
    <source>
        <dbReference type="ARBA" id="ARBA00004496"/>
    </source>
</evidence>
<dbReference type="NCBIfam" id="TIGR00563">
    <property type="entry name" value="rsmB"/>
    <property type="match status" value="1"/>
</dbReference>
<comment type="similarity">
    <text evidence="13">Belongs to the class I-like SAM-binding methyltransferase superfamily. RsmB/NOP family.</text>
</comment>
<dbReference type="NCBIfam" id="NF011494">
    <property type="entry name" value="PRK14902.1"/>
    <property type="match status" value="1"/>
</dbReference>
<dbReference type="PANTHER" id="PTHR22807">
    <property type="entry name" value="NOP2 YEAST -RELATED NOL1/NOP2/FMU SUN DOMAIN-CONTAINING"/>
    <property type="match status" value="1"/>
</dbReference>
<dbReference type="InterPro" id="IPR006027">
    <property type="entry name" value="NusB_RsmB_TIM44"/>
</dbReference>
<dbReference type="AlphaFoldDB" id="A0A9D1JVX3"/>
<organism evidence="15 16">
    <name type="scientific">Candidatus Scatomorpha merdipullorum</name>
    <dbReference type="NCBI Taxonomy" id="2840927"/>
    <lineage>
        <taxon>Bacteria</taxon>
        <taxon>Bacillati</taxon>
        <taxon>Bacillota</taxon>
        <taxon>Clostridia</taxon>
        <taxon>Eubacteriales</taxon>
        <taxon>Candidatus Scatomorpha</taxon>
    </lineage>
</organism>
<name>A0A9D1JVX3_9FIRM</name>
<dbReference type="InterPro" id="IPR049560">
    <property type="entry name" value="MeTrfase_RsmB-F_NOP2_cat"/>
</dbReference>
<feature type="domain" description="SAM-dependent MTase RsmB/NOP-type" evidence="14">
    <location>
        <begin position="170"/>
        <end position="429"/>
    </location>
</feature>
<reference evidence="15" key="2">
    <citation type="journal article" date="2021" name="PeerJ">
        <title>Extensive microbial diversity within the chicken gut microbiome revealed by metagenomics and culture.</title>
        <authorList>
            <person name="Gilroy R."/>
            <person name="Ravi A."/>
            <person name="Getino M."/>
            <person name="Pursley I."/>
            <person name="Horton D.L."/>
            <person name="Alikhan N.F."/>
            <person name="Baker D."/>
            <person name="Gharbi K."/>
            <person name="Hall N."/>
            <person name="Watson M."/>
            <person name="Adriaenssens E.M."/>
            <person name="Foster-Nyarko E."/>
            <person name="Jarju S."/>
            <person name="Secka A."/>
            <person name="Antonio M."/>
            <person name="Oren A."/>
            <person name="Chaudhuri R.R."/>
            <person name="La Ragione R."/>
            <person name="Hildebrand F."/>
            <person name="Pallen M.J."/>
        </authorList>
    </citation>
    <scope>NUCLEOTIDE SEQUENCE</scope>
    <source>
        <strain evidence="15">ChiHjej10B9-9673</strain>
    </source>
</reference>
<evidence type="ECO:0000256" key="11">
    <source>
        <dbReference type="ARBA" id="ARBA00031088"/>
    </source>
</evidence>
<feature type="active site" description="Nucleophile" evidence="13">
    <location>
        <position position="381"/>
    </location>
</feature>
<evidence type="ECO:0000256" key="13">
    <source>
        <dbReference type="PROSITE-ProRule" id="PRU01023"/>
    </source>
</evidence>
<dbReference type="GO" id="GO:0006355">
    <property type="term" value="P:regulation of DNA-templated transcription"/>
    <property type="evidence" value="ECO:0007669"/>
    <property type="project" value="InterPro"/>
</dbReference>
<dbReference type="Gene3D" id="1.10.940.10">
    <property type="entry name" value="NusB-like"/>
    <property type="match status" value="1"/>
</dbReference>
<dbReference type="InterPro" id="IPR035926">
    <property type="entry name" value="NusB-like_sf"/>
</dbReference>
<dbReference type="InterPro" id="IPR029063">
    <property type="entry name" value="SAM-dependent_MTases_sf"/>
</dbReference>
<keyword evidence="6 13" id="KW-0489">Methyltransferase</keyword>
<dbReference type="SUPFAM" id="SSF48013">
    <property type="entry name" value="NusB-like"/>
    <property type="match status" value="1"/>
</dbReference>
<dbReference type="SUPFAM" id="SSF53335">
    <property type="entry name" value="S-adenosyl-L-methionine-dependent methyltransferases"/>
    <property type="match status" value="1"/>
</dbReference>
<dbReference type="Pfam" id="PF22458">
    <property type="entry name" value="RsmF-B_ferredox"/>
    <property type="match status" value="1"/>
</dbReference>
<evidence type="ECO:0000256" key="6">
    <source>
        <dbReference type="ARBA" id="ARBA00022603"/>
    </source>
</evidence>
<dbReference type="Proteomes" id="UP000824001">
    <property type="component" value="Unassembled WGS sequence"/>
</dbReference>
<keyword evidence="4" id="KW-0963">Cytoplasm</keyword>
<dbReference type="Pfam" id="PF01029">
    <property type="entry name" value="NusB"/>
    <property type="match status" value="1"/>
</dbReference>
<dbReference type="InterPro" id="IPR001678">
    <property type="entry name" value="MeTrfase_RsmB-F_NOP2_dom"/>
</dbReference>
<evidence type="ECO:0000256" key="9">
    <source>
        <dbReference type="ARBA" id="ARBA00022884"/>
    </source>
</evidence>
<evidence type="ECO:0000256" key="7">
    <source>
        <dbReference type="ARBA" id="ARBA00022679"/>
    </source>
</evidence>
<keyword evidence="5" id="KW-0698">rRNA processing</keyword>
<keyword evidence="9 13" id="KW-0694">RNA-binding</keyword>
<dbReference type="PROSITE" id="PS51686">
    <property type="entry name" value="SAM_MT_RSMB_NOP"/>
    <property type="match status" value="1"/>
</dbReference>
<dbReference type="PRINTS" id="PR02008">
    <property type="entry name" value="RCMTFAMILY"/>
</dbReference>
<feature type="binding site" evidence="13">
    <location>
        <position position="283"/>
    </location>
    <ligand>
        <name>S-adenosyl-L-methionine</name>
        <dbReference type="ChEBI" id="CHEBI:59789"/>
    </ligand>
</feature>